<feature type="region of interest" description="Disordered" evidence="1">
    <location>
        <begin position="28"/>
        <end position="58"/>
    </location>
</feature>
<keyword evidence="4" id="KW-1185">Reference proteome</keyword>
<proteinExistence type="predicted"/>
<evidence type="ECO:0000313" key="4">
    <source>
        <dbReference type="Proteomes" id="UP000805841"/>
    </source>
</evidence>
<evidence type="ECO:0000313" key="3">
    <source>
        <dbReference type="EMBL" id="MBD1601578.1"/>
    </source>
</evidence>
<evidence type="ECO:0000256" key="1">
    <source>
        <dbReference type="SAM" id="MobiDB-lite"/>
    </source>
</evidence>
<dbReference type="Pfam" id="PF13511">
    <property type="entry name" value="DUF4124"/>
    <property type="match status" value="1"/>
</dbReference>
<feature type="domain" description="DUF4124" evidence="2">
    <location>
        <begin position="3"/>
        <end position="51"/>
    </location>
</feature>
<gene>
    <name evidence="3" type="ORF">HAQ05_23150</name>
</gene>
<comment type="caution">
    <text evidence="3">The sequence shown here is derived from an EMBL/GenBank/DDBJ whole genome shotgun (WGS) entry which is preliminary data.</text>
</comment>
<organism evidence="3 4">
    <name type="scientific">Pseudomonas typographi</name>
    <dbReference type="NCBI Taxonomy" id="2715964"/>
    <lineage>
        <taxon>Bacteria</taxon>
        <taxon>Pseudomonadati</taxon>
        <taxon>Pseudomonadota</taxon>
        <taxon>Gammaproteobacteria</taxon>
        <taxon>Pseudomonadales</taxon>
        <taxon>Pseudomonadaceae</taxon>
        <taxon>Pseudomonas</taxon>
    </lineage>
</organism>
<dbReference type="EMBL" id="JAAOCA010000037">
    <property type="protein sequence ID" value="MBD1601578.1"/>
    <property type="molecule type" value="Genomic_DNA"/>
</dbReference>
<evidence type="ECO:0000259" key="2">
    <source>
        <dbReference type="Pfam" id="PF13511"/>
    </source>
</evidence>
<accession>A0ABR7Z892</accession>
<dbReference type="InterPro" id="IPR025392">
    <property type="entry name" value="DUF4124"/>
</dbReference>
<dbReference type="Proteomes" id="UP000805841">
    <property type="component" value="Unassembled WGS sequence"/>
</dbReference>
<protein>
    <submittedName>
        <fullName evidence="3">DUF4124 domain-containing protein</fullName>
    </submittedName>
</protein>
<reference evidence="3 4" key="1">
    <citation type="journal article" date="2020" name="Insects">
        <title>Bacteria Belonging to Pseudomonas typographi sp. nov. from the Bark Beetle Ips typographus Have Genomic Potential to Aid in the Host Ecology.</title>
        <authorList>
            <person name="Peral-Aranega E."/>
            <person name="Saati-Santamaria Z."/>
            <person name="Kolarik M."/>
            <person name="Rivas R."/>
            <person name="Garcia-Fraile P."/>
        </authorList>
    </citation>
    <scope>NUCLEOTIDE SEQUENCE [LARGE SCALE GENOMIC DNA]</scope>
    <source>
        <strain evidence="3 4">CA3A</strain>
    </source>
</reference>
<sequence length="191" mass="20744">MWLALVCLPAGAQVYTYEDANGHRVYTDQPRHGAKPVKLAPGNTMAPSPVPTQPTAKPHAAPVRVMHYNLLRILAPVPDGSISHAGGEVVVTVSSDPALLPGDRFELVLDDQPAAAPSSSPVIMLSNVDRGEHRLAVRIIDQQGLVIEQTAAQVFYLQRMSLAQKRRVRPCEDDDYGVRPECPLSLKPTDD</sequence>
<name>A0ABR7Z892_9PSED</name>